<keyword evidence="3" id="KW-0378">Hydrolase</keyword>
<feature type="non-terminal residue" evidence="3">
    <location>
        <position position="546"/>
    </location>
</feature>
<dbReference type="AlphaFoldDB" id="A0A2T3M665"/>
<dbReference type="SUPFAM" id="SSF55464">
    <property type="entry name" value="Origin of replication-binding domain, RBD-like"/>
    <property type="match status" value="1"/>
</dbReference>
<keyword evidence="3" id="KW-0547">Nucleotide-binding</keyword>
<name>A0A2T3M665_9GAMM</name>
<protein>
    <submittedName>
        <fullName evidence="3">Conjugative transfer relaxase/helicase TraI</fullName>
    </submittedName>
</protein>
<dbReference type="NCBIfam" id="NF041492">
    <property type="entry name" value="MobF"/>
    <property type="match status" value="1"/>
</dbReference>
<feature type="domain" description="TrwC relaxase" evidence="2">
    <location>
        <begin position="41"/>
        <end position="327"/>
    </location>
</feature>
<dbReference type="InterPro" id="IPR014862">
    <property type="entry name" value="TrwC"/>
</dbReference>
<dbReference type="Proteomes" id="UP000241954">
    <property type="component" value="Unassembled WGS sequence"/>
</dbReference>
<organism evidence="3 4">
    <name type="scientific">Photobacterium iliopiscarium</name>
    <dbReference type="NCBI Taxonomy" id="56192"/>
    <lineage>
        <taxon>Bacteria</taxon>
        <taxon>Pseudomonadati</taxon>
        <taxon>Pseudomonadota</taxon>
        <taxon>Gammaproteobacteria</taxon>
        <taxon>Vibrionales</taxon>
        <taxon>Vibrionaceae</taxon>
        <taxon>Photobacterium</taxon>
    </lineage>
</organism>
<dbReference type="Pfam" id="PF08751">
    <property type="entry name" value="TrwC"/>
    <property type="match status" value="1"/>
</dbReference>
<gene>
    <name evidence="3" type="ORF">C9I88_20270</name>
</gene>
<dbReference type="NCBIfam" id="TIGR02686">
    <property type="entry name" value="relax_trwC"/>
    <property type="match status" value="1"/>
</dbReference>
<evidence type="ECO:0000256" key="1">
    <source>
        <dbReference type="SAM" id="MobiDB-lite"/>
    </source>
</evidence>
<reference evidence="3 4" key="1">
    <citation type="submission" date="2018-01" db="EMBL/GenBank/DDBJ databases">
        <title>Whole genome sequencing of Histamine producing bacteria.</title>
        <authorList>
            <person name="Butler K."/>
        </authorList>
    </citation>
    <scope>NUCLEOTIDE SEQUENCE [LARGE SCALE GENOMIC DNA]</scope>
    <source>
        <strain evidence="3 4">NCIMB 13481</strain>
    </source>
</reference>
<dbReference type="RefSeq" id="WP_146147415.1">
    <property type="nucleotide sequence ID" value="NZ_PYLW01000057.1"/>
</dbReference>
<comment type="caution">
    <text evidence="3">The sequence shown here is derived from an EMBL/GenBank/DDBJ whole genome shotgun (WGS) entry which is preliminary data.</text>
</comment>
<evidence type="ECO:0000259" key="2">
    <source>
        <dbReference type="Pfam" id="PF08751"/>
    </source>
</evidence>
<evidence type="ECO:0000313" key="4">
    <source>
        <dbReference type="Proteomes" id="UP000241954"/>
    </source>
</evidence>
<feature type="compositionally biased region" description="Basic and acidic residues" evidence="1">
    <location>
        <begin position="37"/>
        <end position="46"/>
    </location>
</feature>
<sequence length="546" mass="61244">MLSLSPLRASASGASNYYLEEEKQFHINQPEFTITPDNHEHSDKESSLQPTENPTANYYLAEKSGEQTTQWYGKIAEKEGVLGQAITHEKLEAVLNGQLDNAHTPRAHSDTRRTGYDLVFSAPKGASLLALVYGDNRIIDAHNAATKKALDFIETGTAQAKTALQGDRQFENTQNLLFGLVQHKTSRENDPQLHTHALLANMTHDNDGSLKNLASSAIQNRFETQGTYERILENQKYYTRIYHSELGRSLEKMGYNIQSLGKGQIDIAGIPEDVLESNSTRRQQILEQAEGLGINTGKSRDHIAHQTRKAKTYTPEHSLQKEWLEKNEKLGFDGLSFVAQSYSKTHQPEHSPTTPILPAITQAIENSVSYLSDRNTAISYEKIITTALDKFAPEHIVQFSQFKQALDNTIKDNKLIALDKNKTLFTTPTLLDAEKKLIETTNKRSHGLVVHADEKSLEQTRLKSDSQQLIKDVLSSKKQVNVINLIGSSQQISEALLHVTENSGKAIHFITPNKLVQQQTEQQVKRQAFSVTQWVKNAFRSDVVHT</sequence>
<dbReference type="EMBL" id="PYLW01000057">
    <property type="protein sequence ID" value="PSV87290.1"/>
    <property type="molecule type" value="Genomic_DNA"/>
</dbReference>
<accession>A0A2T3M665</accession>
<dbReference type="InterPro" id="IPR014059">
    <property type="entry name" value="TraI/TrwC_relax"/>
</dbReference>
<keyword evidence="3" id="KW-0347">Helicase</keyword>
<proteinExistence type="predicted"/>
<dbReference type="GO" id="GO:0004386">
    <property type="term" value="F:helicase activity"/>
    <property type="evidence" value="ECO:0007669"/>
    <property type="project" value="UniProtKB-KW"/>
</dbReference>
<feature type="region of interest" description="Disordered" evidence="1">
    <location>
        <begin position="33"/>
        <end position="52"/>
    </location>
</feature>
<evidence type="ECO:0000313" key="3">
    <source>
        <dbReference type="EMBL" id="PSV87290.1"/>
    </source>
</evidence>
<keyword evidence="3" id="KW-0067">ATP-binding</keyword>